<gene>
    <name evidence="3" type="ORF">B4N89_08970</name>
</gene>
<organism evidence="3 4">
    <name type="scientific">Embleya scabrispora</name>
    <dbReference type="NCBI Taxonomy" id="159449"/>
    <lineage>
        <taxon>Bacteria</taxon>
        <taxon>Bacillati</taxon>
        <taxon>Actinomycetota</taxon>
        <taxon>Actinomycetes</taxon>
        <taxon>Kitasatosporales</taxon>
        <taxon>Streptomycetaceae</taxon>
        <taxon>Embleya</taxon>
    </lineage>
</organism>
<feature type="transmembrane region" description="Helical" evidence="2">
    <location>
        <begin position="218"/>
        <end position="237"/>
    </location>
</feature>
<comment type="caution">
    <text evidence="3">The sequence shown here is derived from an EMBL/GenBank/DDBJ whole genome shotgun (WGS) entry which is preliminary data.</text>
</comment>
<dbReference type="OrthoDB" id="4217684at2"/>
<feature type="transmembrane region" description="Helical" evidence="2">
    <location>
        <begin position="150"/>
        <end position="175"/>
    </location>
</feature>
<feature type="transmembrane region" description="Helical" evidence="2">
    <location>
        <begin position="118"/>
        <end position="138"/>
    </location>
</feature>
<feature type="compositionally biased region" description="Pro residues" evidence="1">
    <location>
        <begin position="317"/>
        <end position="329"/>
    </location>
</feature>
<evidence type="ECO:0000256" key="1">
    <source>
        <dbReference type="SAM" id="MobiDB-lite"/>
    </source>
</evidence>
<evidence type="ECO:0000313" key="4">
    <source>
        <dbReference type="Proteomes" id="UP000190037"/>
    </source>
</evidence>
<dbReference type="EMBL" id="MWQN01000001">
    <property type="protein sequence ID" value="OPC81063.1"/>
    <property type="molecule type" value="Genomic_DNA"/>
</dbReference>
<feature type="transmembrane region" description="Helical" evidence="2">
    <location>
        <begin position="72"/>
        <end position="98"/>
    </location>
</feature>
<dbReference type="RefSeq" id="WP_078975369.1">
    <property type="nucleotide sequence ID" value="NZ_MWQN01000001.1"/>
</dbReference>
<protein>
    <submittedName>
        <fullName evidence="3">Uncharacterized protein</fullName>
    </submittedName>
</protein>
<name>A0A1T3NW36_9ACTN</name>
<evidence type="ECO:0000256" key="2">
    <source>
        <dbReference type="SAM" id="Phobius"/>
    </source>
</evidence>
<feature type="transmembrane region" description="Helical" evidence="2">
    <location>
        <begin position="47"/>
        <end position="66"/>
    </location>
</feature>
<dbReference type="Proteomes" id="UP000190037">
    <property type="component" value="Unassembled WGS sequence"/>
</dbReference>
<evidence type="ECO:0000313" key="3">
    <source>
        <dbReference type="EMBL" id="OPC81063.1"/>
    </source>
</evidence>
<feature type="compositionally biased region" description="Pro residues" evidence="1">
    <location>
        <begin position="284"/>
        <end position="301"/>
    </location>
</feature>
<proteinExistence type="predicted"/>
<keyword evidence="2" id="KW-0472">Membrane</keyword>
<feature type="compositionally biased region" description="Low complexity" evidence="1">
    <location>
        <begin position="302"/>
        <end position="316"/>
    </location>
</feature>
<feature type="region of interest" description="Disordered" evidence="1">
    <location>
        <begin position="248"/>
        <end position="329"/>
    </location>
</feature>
<sequence>MTHSGIERKPMFAFGWIPLPKRVAERYFVPDYRLIGRDVTLERVRAIRSWLGLGVLVWIAITYGGTDDAAQGWMASFIASIFVAIIACPIAVGIIIALTRSDVRTETRKSLMLPLRSLALFVVVSVATLGGLTSLAYGSRQVNAGASVQAFFLTVLGLAVSVWVLRFWFLAVRAIPQHLFRAVDGHPLLPAVIAPWLSWCGALIDLGDDGGKGALPTGVRLIGSLGGPITITLMSMWEIRRVRSRYGVTFRGGPHPTRRPEPPMPPMPPMSFPHQTGPWAAPQPANPWQPAPPYPPYPSQPANPHQHPAWQQQPQYRQPPPPPWGPPRG</sequence>
<keyword evidence="2" id="KW-1133">Transmembrane helix</keyword>
<feature type="compositionally biased region" description="Pro residues" evidence="1">
    <location>
        <begin position="262"/>
        <end position="271"/>
    </location>
</feature>
<keyword evidence="2" id="KW-0812">Transmembrane</keyword>
<reference evidence="3 4" key="1">
    <citation type="submission" date="2017-03" db="EMBL/GenBank/DDBJ databases">
        <title>Draft genome sequence of Streptomyces scabrisporus NF3, endophyte isolated from Amphipterygium adstringens.</title>
        <authorList>
            <person name="Vazquez M."/>
            <person name="Ceapa C.D."/>
            <person name="Rodriguez Luna D."/>
            <person name="Sanchez Esquivel S."/>
        </authorList>
    </citation>
    <scope>NUCLEOTIDE SEQUENCE [LARGE SCALE GENOMIC DNA]</scope>
    <source>
        <strain evidence="3 4">NF3</strain>
    </source>
</reference>
<keyword evidence="4" id="KW-1185">Reference proteome</keyword>
<feature type="transmembrane region" description="Helical" evidence="2">
    <location>
        <begin position="187"/>
        <end position="206"/>
    </location>
</feature>
<accession>A0A1T3NW36</accession>
<dbReference type="AlphaFoldDB" id="A0A1T3NW36"/>